<evidence type="ECO:0000313" key="4">
    <source>
        <dbReference type="Proteomes" id="UP000239237"/>
    </source>
</evidence>
<reference evidence="2 3" key="2">
    <citation type="submission" date="2018-02" db="EMBL/GenBank/DDBJ databases">
        <authorList>
            <person name="Cohen D.B."/>
            <person name="Kent A.D."/>
        </authorList>
    </citation>
    <scope>NUCLEOTIDE SEQUENCE [LARGE SCALE GENOMIC DNA]</scope>
    <source>
        <strain evidence="2 3">CECT 9216</strain>
    </source>
</reference>
<dbReference type="Proteomes" id="UP000239237">
    <property type="component" value="Unassembled WGS sequence"/>
</dbReference>
<dbReference type="EMBL" id="OKQR01000004">
    <property type="protein sequence ID" value="SPD94486.1"/>
    <property type="molecule type" value="Genomic_DNA"/>
</dbReference>
<name>A0A2N9K6D1_9LACO</name>
<evidence type="ECO:0000313" key="3">
    <source>
        <dbReference type="Proteomes" id="UP000237923"/>
    </source>
</evidence>
<reference evidence="1 4" key="1">
    <citation type="submission" date="2018-02" db="EMBL/GenBank/DDBJ databases">
        <authorList>
            <person name="Rodrigo-Torres L."/>
            <person name="Arahal R. D."/>
            <person name="Lucena T."/>
        </authorList>
    </citation>
    <scope>NUCLEOTIDE SEQUENCE [LARGE SCALE GENOMIC DNA]</scope>
    <source>
        <strain evidence="1 4">CECT 8486</strain>
    </source>
</reference>
<dbReference type="AlphaFoldDB" id="A0A2N9K6D1"/>
<organism evidence="2 3">
    <name type="scientific">Leuconostoc suionicum</name>
    <dbReference type="NCBI Taxonomy" id="1511761"/>
    <lineage>
        <taxon>Bacteria</taxon>
        <taxon>Bacillati</taxon>
        <taxon>Bacillota</taxon>
        <taxon>Bacilli</taxon>
        <taxon>Lactobacillales</taxon>
        <taxon>Lactobacillaceae</taxon>
        <taxon>Leuconostoc</taxon>
    </lineage>
</organism>
<dbReference type="InterPro" id="IPR036614">
    <property type="entry name" value="RusA-like_sf"/>
</dbReference>
<keyword evidence="4" id="KW-1185">Reference proteome</keyword>
<dbReference type="GO" id="GO:0006281">
    <property type="term" value="P:DNA repair"/>
    <property type="evidence" value="ECO:0007669"/>
    <property type="project" value="InterPro"/>
</dbReference>
<dbReference type="EMBL" id="OKQU01000001">
    <property type="protein sequence ID" value="SPE06148.1"/>
    <property type="molecule type" value="Genomic_DNA"/>
</dbReference>
<evidence type="ECO:0000313" key="1">
    <source>
        <dbReference type="EMBL" id="SPD94486.1"/>
    </source>
</evidence>
<dbReference type="Proteomes" id="UP000237923">
    <property type="component" value="Unassembled WGS sequence"/>
</dbReference>
<dbReference type="GO" id="GO:0006310">
    <property type="term" value="P:DNA recombination"/>
    <property type="evidence" value="ECO:0007669"/>
    <property type="project" value="InterPro"/>
</dbReference>
<accession>A0A2N9K6D1</accession>
<protein>
    <submittedName>
        <fullName evidence="2">Endodeoxyribonuclease RusA</fullName>
    </submittedName>
</protein>
<sequence length="132" mass="15758">MNNNKIYFNIEQYRDKTLNKYINAERTNRYAGSGLKKKGTLYAKRIVEQAMVDGIIFNWPCKLKFDWYLADGRIDPDNWDFIKKFIFDGMQKANVRGVTFLGNDNIKHINGYDHDFYIDKDNPRLEIYELEK</sequence>
<dbReference type="SUPFAM" id="SSF103084">
    <property type="entry name" value="Holliday junction resolvase RusA"/>
    <property type="match status" value="1"/>
</dbReference>
<evidence type="ECO:0000313" key="2">
    <source>
        <dbReference type="EMBL" id="SPE06148.1"/>
    </source>
</evidence>
<dbReference type="GO" id="GO:0000287">
    <property type="term" value="F:magnesium ion binding"/>
    <property type="evidence" value="ECO:0007669"/>
    <property type="project" value="InterPro"/>
</dbReference>
<gene>
    <name evidence="1" type="ORF">LES8486_01670</name>
    <name evidence="2" type="ORF">LES9216_00035</name>
</gene>
<proteinExistence type="predicted"/>
<dbReference type="RefSeq" id="WP_025268419.1">
    <property type="nucleotide sequence ID" value="NZ_OKQR01000004.1"/>
</dbReference>